<feature type="compositionally biased region" description="Polar residues" evidence="1">
    <location>
        <begin position="38"/>
        <end position="51"/>
    </location>
</feature>
<feature type="compositionally biased region" description="Polar residues" evidence="1">
    <location>
        <begin position="101"/>
        <end position="112"/>
    </location>
</feature>
<reference evidence="2" key="1">
    <citation type="journal article" date="2023" name="Mol. Phylogenet. Evol.">
        <title>Genome-scale phylogeny and comparative genomics of the fungal order Sordariales.</title>
        <authorList>
            <person name="Hensen N."/>
            <person name="Bonometti L."/>
            <person name="Westerberg I."/>
            <person name="Brannstrom I.O."/>
            <person name="Guillou S."/>
            <person name="Cros-Aarteil S."/>
            <person name="Calhoun S."/>
            <person name="Haridas S."/>
            <person name="Kuo A."/>
            <person name="Mondo S."/>
            <person name="Pangilinan J."/>
            <person name="Riley R."/>
            <person name="LaButti K."/>
            <person name="Andreopoulos B."/>
            <person name="Lipzen A."/>
            <person name="Chen C."/>
            <person name="Yan M."/>
            <person name="Daum C."/>
            <person name="Ng V."/>
            <person name="Clum A."/>
            <person name="Steindorff A."/>
            <person name="Ohm R.A."/>
            <person name="Martin F."/>
            <person name="Silar P."/>
            <person name="Natvig D.O."/>
            <person name="Lalanne C."/>
            <person name="Gautier V."/>
            <person name="Ament-Velasquez S.L."/>
            <person name="Kruys A."/>
            <person name="Hutchinson M.I."/>
            <person name="Powell A.J."/>
            <person name="Barry K."/>
            <person name="Miller A.N."/>
            <person name="Grigoriev I.V."/>
            <person name="Debuchy R."/>
            <person name="Gladieux P."/>
            <person name="Hiltunen Thoren M."/>
            <person name="Johannesson H."/>
        </authorList>
    </citation>
    <scope>NUCLEOTIDE SEQUENCE</scope>
    <source>
        <strain evidence="2">CBS 731.68</strain>
    </source>
</reference>
<sequence>MGSHDAKAGGHQAPSSPKIKQEPDAADPRVHLDLPEATRTSQAPSEVNSKSFYGPPKLPFRPPNMEEGEIVEPPAETISWPESSPFPRALHRRDPLADVPSQRSANFEPVSNNRRRGSAMSPPSGRRRRRGIVPMGFDTFSALRPVPQASAKPARPKPNSLPSSGSQRTGTSNALQPAPTQLLSLECQRRRFNPQFVVKEASSNVFTCSVKLRDITIHGDKAHSSSIDAKHAVAAKALPIVRKWPICSSELAQPYRKDHVASTRVKEEHRALTRAAPKLEQDTVMADVPAVHGRDGGATGLPSRGRKLDSVAERAEVLDQMRRMTRGALPEHILDNAESARVFLEGLVAGVRAARLFEPATRARSRSPAAAPRSSASYRERSPPFGPSVGYRDLDAPSTDDPPCQFTDLYPRPRRDPNLPSTDRYRPDMDSYRPDYANGPRYASSGPSEKEWPHDKFRP</sequence>
<evidence type="ECO:0000256" key="1">
    <source>
        <dbReference type="SAM" id="MobiDB-lite"/>
    </source>
</evidence>
<protein>
    <submittedName>
        <fullName evidence="2">Uncharacterized protein</fullName>
    </submittedName>
</protein>
<dbReference type="CDD" id="cd00048">
    <property type="entry name" value="DSRM_SF"/>
    <property type="match status" value="1"/>
</dbReference>
<name>A0AAN6UB31_9PEZI</name>
<evidence type="ECO:0000313" key="2">
    <source>
        <dbReference type="EMBL" id="KAK4129735.1"/>
    </source>
</evidence>
<gene>
    <name evidence="2" type="ORF">N657DRAFT_91809</name>
</gene>
<comment type="caution">
    <text evidence="2">The sequence shown here is derived from an EMBL/GenBank/DDBJ whole genome shotgun (WGS) entry which is preliminary data.</text>
</comment>
<proteinExistence type="predicted"/>
<dbReference type="RefSeq" id="XP_062653506.1">
    <property type="nucleotide sequence ID" value="XM_062797592.1"/>
</dbReference>
<feature type="region of interest" description="Disordered" evidence="1">
    <location>
        <begin position="360"/>
        <end position="459"/>
    </location>
</feature>
<feature type="compositionally biased region" description="Low complexity" evidence="1">
    <location>
        <begin position="360"/>
        <end position="377"/>
    </location>
</feature>
<dbReference type="GeneID" id="87834371"/>
<feature type="compositionally biased region" description="Basic and acidic residues" evidence="1">
    <location>
        <begin position="19"/>
        <end position="36"/>
    </location>
</feature>
<reference evidence="2" key="2">
    <citation type="submission" date="2023-05" db="EMBL/GenBank/DDBJ databases">
        <authorList>
            <consortium name="Lawrence Berkeley National Laboratory"/>
            <person name="Steindorff A."/>
            <person name="Hensen N."/>
            <person name="Bonometti L."/>
            <person name="Westerberg I."/>
            <person name="Brannstrom I.O."/>
            <person name="Guillou S."/>
            <person name="Cros-Aarteil S."/>
            <person name="Calhoun S."/>
            <person name="Haridas S."/>
            <person name="Kuo A."/>
            <person name="Mondo S."/>
            <person name="Pangilinan J."/>
            <person name="Riley R."/>
            <person name="Labutti K."/>
            <person name="Andreopoulos B."/>
            <person name="Lipzen A."/>
            <person name="Chen C."/>
            <person name="Yanf M."/>
            <person name="Daum C."/>
            <person name="Ng V."/>
            <person name="Clum A."/>
            <person name="Ohm R."/>
            <person name="Martin F."/>
            <person name="Silar P."/>
            <person name="Natvig D."/>
            <person name="Lalanne C."/>
            <person name="Gautier V."/>
            <person name="Ament-Velasquez S.L."/>
            <person name="Kruys A."/>
            <person name="Hutchinson M.I."/>
            <person name="Powell A.J."/>
            <person name="Barry K."/>
            <person name="Miller A.N."/>
            <person name="Grigoriev I.V."/>
            <person name="Debuchy R."/>
            <person name="Gladieux P."/>
            <person name="Thoren M.H."/>
            <person name="Johannesson H."/>
        </authorList>
    </citation>
    <scope>NUCLEOTIDE SEQUENCE</scope>
    <source>
        <strain evidence="2">CBS 731.68</strain>
    </source>
</reference>
<accession>A0AAN6UB31</accession>
<feature type="compositionally biased region" description="Polar residues" evidence="1">
    <location>
        <begin position="160"/>
        <end position="178"/>
    </location>
</feature>
<feature type="region of interest" description="Disordered" evidence="1">
    <location>
        <begin position="1"/>
        <end position="131"/>
    </location>
</feature>
<dbReference type="AlphaFoldDB" id="A0AAN6UB31"/>
<keyword evidence="3" id="KW-1185">Reference proteome</keyword>
<organism evidence="2 3">
    <name type="scientific">Parathielavia appendiculata</name>
    <dbReference type="NCBI Taxonomy" id="2587402"/>
    <lineage>
        <taxon>Eukaryota</taxon>
        <taxon>Fungi</taxon>
        <taxon>Dikarya</taxon>
        <taxon>Ascomycota</taxon>
        <taxon>Pezizomycotina</taxon>
        <taxon>Sordariomycetes</taxon>
        <taxon>Sordariomycetidae</taxon>
        <taxon>Sordariales</taxon>
        <taxon>Chaetomiaceae</taxon>
        <taxon>Parathielavia</taxon>
    </lineage>
</organism>
<feature type="compositionally biased region" description="Basic and acidic residues" evidence="1">
    <location>
        <begin position="411"/>
        <end position="433"/>
    </location>
</feature>
<dbReference type="SUPFAM" id="SSF54768">
    <property type="entry name" value="dsRNA-binding domain-like"/>
    <property type="match status" value="1"/>
</dbReference>
<dbReference type="Gene3D" id="3.30.160.20">
    <property type="match status" value="1"/>
</dbReference>
<dbReference type="Proteomes" id="UP001302602">
    <property type="component" value="Unassembled WGS sequence"/>
</dbReference>
<evidence type="ECO:0000313" key="3">
    <source>
        <dbReference type="Proteomes" id="UP001302602"/>
    </source>
</evidence>
<dbReference type="EMBL" id="MU853223">
    <property type="protein sequence ID" value="KAK4129735.1"/>
    <property type="molecule type" value="Genomic_DNA"/>
</dbReference>
<feature type="compositionally biased region" description="Basic and acidic residues" evidence="1">
    <location>
        <begin position="448"/>
        <end position="459"/>
    </location>
</feature>
<feature type="region of interest" description="Disordered" evidence="1">
    <location>
        <begin position="148"/>
        <end position="178"/>
    </location>
</feature>